<name>Q4CMQ6_TRYCC</name>
<keyword evidence="2" id="KW-0687">Ribonucleoprotein</keyword>
<gene>
    <name evidence="4" type="ORF">Tc00.1047053504507.10</name>
</gene>
<dbReference type="Proteomes" id="UP000002296">
    <property type="component" value="Unassembled WGS sequence"/>
</dbReference>
<dbReference type="RefSeq" id="XP_803004.1">
    <property type="nucleotide sequence ID" value="XM_797911.1"/>
</dbReference>
<evidence type="ECO:0000256" key="2">
    <source>
        <dbReference type="ARBA" id="ARBA00023274"/>
    </source>
</evidence>
<dbReference type="PaxDb" id="353153-Q4CMQ6"/>
<dbReference type="GO" id="GO:0003735">
    <property type="term" value="F:structural constituent of ribosome"/>
    <property type="evidence" value="ECO:0007669"/>
    <property type="project" value="InterPro"/>
</dbReference>
<protein>
    <submittedName>
        <fullName evidence="4">Uncharacterized protein</fullName>
    </submittedName>
</protein>
<dbReference type="eggNOG" id="ENOG502QTM5">
    <property type="taxonomic scope" value="Eukaryota"/>
</dbReference>
<organism evidence="4 5">
    <name type="scientific">Trypanosoma cruzi (strain CL Brener)</name>
    <dbReference type="NCBI Taxonomy" id="353153"/>
    <lineage>
        <taxon>Eukaryota</taxon>
        <taxon>Discoba</taxon>
        <taxon>Euglenozoa</taxon>
        <taxon>Kinetoplastea</taxon>
        <taxon>Metakinetoplastina</taxon>
        <taxon>Trypanosomatida</taxon>
        <taxon>Trypanosomatidae</taxon>
        <taxon>Trypanosoma</taxon>
        <taxon>Schizotrypanum</taxon>
    </lineage>
</organism>
<dbReference type="EMBL" id="AAHK01003274">
    <property type="protein sequence ID" value="EAN81558.1"/>
    <property type="molecule type" value="Genomic_DNA"/>
</dbReference>
<evidence type="ECO:0000313" key="5">
    <source>
        <dbReference type="Proteomes" id="UP000002296"/>
    </source>
</evidence>
<feature type="region of interest" description="Disordered" evidence="3">
    <location>
        <begin position="125"/>
        <end position="146"/>
    </location>
</feature>
<evidence type="ECO:0000256" key="1">
    <source>
        <dbReference type="ARBA" id="ARBA00022980"/>
    </source>
</evidence>
<dbReference type="SMR" id="Q4CMQ6"/>
<dbReference type="InParanoid" id="Q4CMQ6"/>
<dbReference type="STRING" id="353153.Q4CMQ6"/>
<sequence length="325" mass="37657">MRQSLALLRRGKPRPRAGMFPDKYRRVPALLKPQQGGQQFFNQFLIRFTNDRLMRRDVEDGEDKKESEIAAQLPQMDWERMSARSSSDAIREEMHRLVEGDAVQHQRVFSERIWYEEEERRRLQTGADAAVPTEDAGGAKEHDIPPRVLGNDYFQSRFGYSLVKQSEMPQGVTDYNQLDMWGEMPKYTRDMVFLYLISRRRNTYAVAYTYEGKRILSTYTAGNRGLKGGDRGFRSDGSTDNGHQVTSMYLNDLLPKVRELRANEGRPIGRGEKIELVVRVMGFYNGRQGAVRAVQDRANEFHVRYFEDITPFPLNGPKMPRGVFK</sequence>
<dbReference type="FunFam" id="3.30.420.80:FF:000017">
    <property type="entry name" value="Uncharacterized protein TCIL3000_10_8880"/>
    <property type="match status" value="1"/>
</dbReference>
<keyword evidence="5" id="KW-1185">Reference proteome</keyword>
<dbReference type="GO" id="GO:0005840">
    <property type="term" value="C:ribosome"/>
    <property type="evidence" value="ECO:0007669"/>
    <property type="project" value="UniProtKB-KW"/>
</dbReference>
<comment type="caution">
    <text evidence="4">The sequence shown here is derived from an EMBL/GenBank/DDBJ whole genome shotgun (WGS) entry which is preliminary data.</text>
</comment>
<reference evidence="4 5" key="1">
    <citation type="journal article" date="2005" name="Science">
        <title>The genome sequence of Trypanosoma cruzi, etiologic agent of Chagas disease.</title>
        <authorList>
            <person name="El-Sayed N.M."/>
            <person name="Myler P.J."/>
            <person name="Bartholomeu D.C."/>
            <person name="Nilsson D."/>
            <person name="Aggarwal G."/>
            <person name="Tran A.N."/>
            <person name="Ghedin E."/>
            <person name="Worthey E.A."/>
            <person name="Delcher A.L."/>
            <person name="Blandin G."/>
            <person name="Westenberger S.J."/>
            <person name="Caler E."/>
            <person name="Cerqueira G.C."/>
            <person name="Branche C."/>
            <person name="Haas B."/>
            <person name="Anupama A."/>
            <person name="Arner E."/>
            <person name="Aslund L."/>
            <person name="Attipoe P."/>
            <person name="Bontempi E."/>
            <person name="Bringaud F."/>
            <person name="Burton P."/>
            <person name="Cadag E."/>
            <person name="Campbell D.A."/>
            <person name="Carrington M."/>
            <person name="Crabtree J."/>
            <person name="Darban H."/>
            <person name="da Silveira J.F."/>
            <person name="de Jong P."/>
            <person name="Edwards K."/>
            <person name="Englund P.T."/>
            <person name="Fazelina G."/>
            <person name="Feldblyum T."/>
            <person name="Ferella M."/>
            <person name="Frasch A.C."/>
            <person name="Gull K."/>
            <person name="Horn D."/>
            <person name="Hou L."/>
            <person name="Huang Y."/>
            <person name="Kindlund E."/>
            <person name="Klingbeil M."/>
            <person name="Kluge S."/>
            <person name="Koo H."/>
            <person name="Lacerda D."/>
            <person name="Levin M.J."/>
            <person name="Lorenzi H."/>
            <person name="Louie T."/>
            <person name="Machado C.R."/>
            <person name="McCulloch R."/>
            <person name="McKenna A."/>
            <person name="Mizuno Y."/>
            <person name="Mottram J.C."/>
            <person name="Nelson S."/>
            <person name="Ochaya S."/>
            <person name="Osoegawa K."/>
            <person name="Pai G."/>
            <person name="Parsons M."/>
            <person name="Pentony M."/>
            <person name="Pettersson U."/>
            <person name="Pop M."/>
            <person name="Ramirez J.L."/>
            <person name="Rinta J."/>
            <person name="Robertson L."/>
            <person name="Salzberg S.L."/>
            <person name="Sanchez D.O."/>
            <person name="Seyler A."/>
            <person name="Sharma R."/>
            <person name="Shetty J."/>
            <person name="Simpson A.J."/>
            <person name="Sisk E."/>
            <person name="Tammi M.T."/>
            <person name="Tarleton R."/>
            <person name="Teixeira S."/>
            <person name="Van Aken S."/>
            <person name="Vogt C."/>
            <person name="Ward P.N."/>
            <person name="Wickstead B."/>
            <person name="Wortman J."/>
            <person name="White O."/>
            <person name="Fraser C.M."/>
            <person name="Stuart K.D."/>
            <person name="Andersson B."/>
        </authorList>
    </citation>
    <scope>NUCLEOTIDE SEQUENCE [LARGE SCALE GENOMIC DNA]</scope>
    <source>
        <strain evidence="4 5">CL Brener</strain>
    </source>
</reference>
<dbReference type="Gene3D" id="3.30.420.80">
    <property type="entry name" value="Ribosomal protein S11"/>
    <property type="match status" value="1"/>
</dbReference>
<dbReference type="GeneID" id="3532511"/>
<keyword evidence="1" id="KW-0689">Ribosomal protein</keyword>
<accession>Q4CMQ6</accession>
<dbReference type="GO" id="GO:0006412">
    <property type="term" value="P:translation"/>
    <property type="evidence" value="ECO:0007669"/>
    <property type="project" value="InterPro"/>
</dbReference>
<evidence type="ECO:0000313" key="4">
    <source>
        <dbReference type="EMBL" id="EAN81558.1"/>
    </source>
</evidence>
<dbReference type="GO" id="GO:1990904">
    <property type="term" value="C:ribonucleoprotein complex"/>
    <property type="evidence" value="ECO:0007669"/>
    <property type="project" value="UniProtKB-KW"/>
</dbReference>
<dbReference type="InterPro" id="IPR036967">
    <property type="entry name" value="Ribosomal_uS11_sf"/>
</dbReference>
<dbReference type="SUPFAM" id="SSF53137">
    <property type="entry name" value="Translational machinery components"/>
    <property type="match status" value="1"/>
</dbReference>
<dbReference type="KEGG" id="tcr:504507.10"/>
<evidence type="ECO:0000256" key="3">
    <source>
        <dbReference type="SAM" id="MobiDB-lite"/>
    </source>
</evidence>
<dbReference type="AlphaFoldDB" id="Q4CMQ6"/>
<proteinExistence type="predicted"/>